<dbReference type="EMBL" id="LJCO01000033">
    <property type="protein sequence ID" value="KPV44436.1"/>
    <property type="molecule type" value="Genomic_DNA"/>
</dbReference>
<evidence type="ECO:0000259" key="1">
    <source>
        <dbReference type="Pfam" id="PF00248"/>
    </source>
</evidence>
<comment type="caution">
    <text evidence="2">The sequence shown here is derived from an EMBL/GenBank/DDBJ whole genome shotgun (WGS) entry which is preliminary data.</text>
</comment>
<protein>
    <submittedName>
        <fullName evidence="2">Aldo/keto reductase</fullName>
    </submittedName>
</protein>
<dbReference type="AlphaFoldDB" id="A0A0P9D4S0"/>
<sequence length="324" mass="35762">MRLKGAWDVEQRGFGQTGLQVSALGFGAGQVGDEKVSEHDAERLLNAVLDEGITLIDTARGYGLSEERIGKYISHRRNEFVLSTKVGYGITGYEDWTYDCILAGVDEALRLLKTDYIDIVHLHSCPVETLRKGDVIRALEDVKQAGKIRVAAYSGDNEHLNFAIESGRFGSVETSINMCDQRVISDGLAKAAQKGLGVIAKRPIANAPWRFEERPVGHYCELYWERLREMGLDPGMFAGRAATVVRDTGDTSSSNGSASVAWNELALRFTAYQPGVHSCIVGTTSVDHLRQNIRVLEHGPLDPDTVAQIRSRFEAHDRDWVGLT</sequence>
<gene>
    <name evidence="2" type="ORF">AN477_07430</name>
</gene>
<dbReference type="PATRIC" id="fig|471514.4.peg.3739"/>
<evidence type="ECO:0000313" key="2">
    <source>
        <dbReference type="EMBL" id="KPV44436.1"/>
    </source>
</evidence>
<dbReference type="InterPro" id="IPR053135">
    <property type="entry name" value="AKR2_Oxidoreductase"/>
</dbReference>
<dbReference type="STRING" id="471514.AN477_07430"/>
<reference evidence="2 3" key="1">
    <citation type="submission" date="2015-09" db="EMBL/GenBank/DDBJ databases">
        <title>Draft genome sequence of Alicyclobacillus ferrooxydans DSM 22381.</title>
        <authorList>
            <person name="Hemp J."/>
        </authorList>
    </citation>
    <scope>NUCLEOTIDE SEQUENCE [LARGE SCALE GENOMIC DNA]</scope>
    <source>
        <strain evidence="2 3">TC-34</strain>
    </source>
</reference>
<proteinExistence type="predicted"/>
<accession>A0A0P9D4S0</accession>
<organism evidence="2 3">
    <name type="scientific">Alicyclobacillus ferrooxydans</name>
    <dbReference type="NCBI Taxonomy" id="471514"/>
    <lineage>
        <taxon>Bacteria</taxon>
        <taxon>Bacillati</taxon>
        <taxon>Bacillota</taxon>
        <taxon>Bacilli</taxon>
        <taxon>Bacillales</taxon>
        <taxon>Alicyclobacillaceae</taxon>
        <taxon>Alicyclobacillus</taxon>
    </lineage>
</organism>
<dbReference type="PANTHER" id="PTHR43312">
    <property type="entry name" value="D-THREO-ALDOSE 1-DEHYDROGENASE"/>
    <property type="match status" value="1"/>
</dbReference>
<dbReference type="CDD" id="cd19095">
    <property type="entry name" value="AKR_PA4992-like"/>
    <property type="match status" value="1"/>
</dbReference>
<dbReference type="OrthoDB" id="9773828at2"/>
<dbReference type="Pfam" id="PF00248">
    <property type="entry name" value="Aldo_ket_red"/>
    <property type="match status" value="1"/>
</dbReference>
<dbReference type="Gene3D" id="3.20.20.100">
    <property type="entry name" value="NADP-dependent oxidoreductase domain"/>
    <property type="match status" value="1"/>
</dbReference>
<evidence type="ECO:0000313" key="3">
    <source>
        <dbReference type="Proteomes" id="UP000050482"/>
    </source>
</evidence>
<feature type="domain" description="NADP-dependent oxidoreductase" evidence="1">
    <location>
        <begin position="24"/>
        <end position="311"/>
    </location>
</feature>
<dbReference type="SUPFAM" id="SSF51430">
    <property type="entry name" value="NAD(P)-linked oxidoreductase"/>
    <property type="match status" value="1"/>
</dbReference>
<dbReference type="InterPro" id="IPR023210">
    <property type="entry name" value="NADP_OxRdtase_dom"/>
</dbReference>
<dbReference type="PANTHER" id="PTHR43312:SF1">
    <property type="entry name" value="NADP-DEPENDENT OXIDOREDUCTASE DOMAIN-CONTAINING PROTEIN"/>
    <property type="match status" value="1"/>
</dbReference>
<dbReference type="InterPro" id="IPR036812">
    <property type="entry name" value="NAD(P)_OxRdtase_dom_sf"/>
</dbReference>
<dbReference type="Proteomes" id="UP000050482">
    <property type="component" value="Unassembled WGS sequence"/>
</dbReference>
<name>A0A0P9D4S0_9BACL</name>
<keyword evidence="3" id="KW-1185">Reference proteome</keyword>